<feature type="non-terminal residue" evidence="1">
    <location>
        <position position="40"/>
    </location>
</feature>
<reference evidence="1" key="1">
    <citation type="submission" date="2013-12" db="EMBL/GenBank/DDBJ databases">
        <title>A Varibaculum cambriense genome reconstructed from a premature infant gut community with otherwise low bacterial novelty that shifts toward anaerobic metabolism during the third week of life.</title>
        <authorList>
            <person name="Brown C.T."/>
            <person name="Sharon I."/>
            <person name="Thomas B.C."/>
            <person name="Castelle C.J."/>
            <person name="Morowitz M.J."/>
            <person name="Banfield J.F."/>
        </authorList>
    </citation>
    <scope>NUCLEOTIDE SEQUENCE</scope>
</reference>
<proteinExistence type="predicted"/>
<gene>
    <name evidence="1" type="ORF">Q604_UNBC12010G0001</name>
</gene>
<dbReference type="EMBL" id="AZMM01012010">
    <property type="protein sequence ID" value="ETJ33536.1"/>
    <property type="molecule type" value="Genomic_DNA"/>
</dbReference>
<dbReference type="AlphaFoldDB" id="W1XTU7"/>
<organism evidence="1">
    <name type="scientific">human gut metagenome</name>
    <dbReference type="NCBI Taxonomy" id="408170"/>
    <lineage>
        <taxon>unclassified sequences</taxon>
        <taxon>metagenomes</taxon>
        <taxon>organismal metagenomes</taxon>
    </lineage>
</organism>
<sequence>MKIHIYFRHTDISRTTKNNRPEWFSHENCFINLINTIKES</sequence>
<comment type="caution">
    <text evidence="1">The sequence shown here is derived from an EMBL/GenBank/DDBJ whole genome shotgun (WGS) entry which is preliminary data.</text>
</comment>
<accession>W1XTU7</accession>
<name>W1XTU7_9ZZZZ</name>
<protein>
    <submittedName>
        <fullName evidence="1">WbbA</fullName>
    </submittedName>
</protein>
<evidence type="ECO:0000313" key="1">
    <source>
        <dbReference type="EMBL" id="ETJ33536.1"/>
    </source>
</evidence>